<feature type="region of interest" description="Disordered" evidence="1">
    <location>
        <begin position="1"/>
        <end position="24"/>
    </location>
</feature>
<name>A0A0T7FKX9_NEOGA</name>
<organism evidence="2 3">
    <name type="scientific">Neorhizobium galegae bv. officinalis</name>
    <dbReference type="NCBI Taxonomy" id="323656"/>
    <lineage>
        <taxon>Bacteria</taxon>
        <taxon>Pseudomonadati</taxon>
        <taxon>Pseudomonadota</taxon>
        <taxon>Alphaproteobacteria</taxon>
        <taxon>Hyphomicrobiales</taxon>
        <taxon>Rhizobiaceae</taxon>
        <taxon>Rhizobium/Agrobacterium group</taxon>
        <taxon>Neorhizobium</taxon>
    </lineage>
</organism>
<dbReference type="AlphaFoldDB" id="A0A0T7FKX9"/>
<gene>
    <name evidence="2" type="ORF">NGAL_HAMBI1145_29410</name>
</gene>
<protein>
    <submittedName>
        <fullName evidence="2">Uncharacterized protein</fullName>
    </submittedName>
</protein>
<proteinExistence type="predicted"/>
<reference evidence="2 3" key="1">
    <citation type="submission" date="2014-08" db="EMBL/GenBank/DDBJ databases">
        <authorList>
            <person name="Chen Y.-H."/>
        </authorList>
    </citation>
    <scope>NUCLEOTIDE SEQUENCE [LARGE SCALE GENOMIC DNA]</scope>
</reference>
<sequence length="91" mass="9686">MIEFKPNPAASSPSEPARSALPNSAVEVEPVPDVISVEADGNACFIPAPLELSSDLPPRKPAKRRVSAPRKPRVAEAVDPDTAPLMFSLDR</sequence>
<dbReference type="Proteomes" id="UP000046176">
    <property type="component" value="Unassembled WGS sequence"/>
</dbReference>
<evidence type="ECO:0000313" key="2">
    <source>
        <dbReference type="EMBL" id="CDZ35629.1"/>
    </source>
</evidence>
<feature type="compositionally biased region" description="Basic residues" evidence="1">
    <location>
        <begin position="60"/>
        <end position="72"/>
    </location>
</feature>
<dbReference type="EMBL" id="CCRH01000007">
    <property type="protein sequence ID" value="CDZ35629.1"/>
    <property type="molecule type" value="Genomic_DNA"/>
</dbReference>
<feature type="compositionally biased region" description="Low complexity" evidence="1">
    <location>
        <begin position="1"/>
        <end position="20"/>
    </location>
</feature>
<evidence type="ECO:0000313" key="3">
    <source>
        <dbReference type="Proteomes" id="UP000046176"/>
    </source>
</evidence>
<feature type="region of interest" description="Disordered" evidence="1">
    <location>
        <begin position="52"/>
        <end position="91"/>
    </location>
</feature>
<accession>A0A0T7FKX9</accession>
<evidence type="ECO:0000256" key="1">
    <source>
        <dbReference type="SAM" id="MobiDB-lite"/>
    </source>
</evidence>